<evidence type="ECO:0000256" key="8">
    <source>
        <dbReference type="SAM" id="Phobius"/>
    </source>
</evidence>
<gene>
    <name evidence="9" type="ORF">SAMN05216174_11752</name>
</gene>
<dbReference type="AlphaFoldDB" id="A0A1G6XG21"/>
<evidence type="ECO:0000256" key="3">
    <source>
        <dbReference type="ARBA" id="ARBA00022475"/>
    </source>
</evidence>
<feature type="region of interest" description="Disordered" evidence="7">
    <location>
        <begin position="1"/>
        <end position="48"/>
    </location>
</feature>
<evidence type="ECO:0000256" key="6">
    <source>
        <dbReference type="ARBA" id="ARBA00023136"/>
    </source>
</evidence>
<dbReference type="Proteomes" id="UP000199501">
    <property type="component" value="Unassembled WGS sequence"/>
</dbReference>
<dbReference type="InterPro" id="IPR008693">
    <property type="entry name" value="MmpS"/>
</dbReference>
<protein>
    <submittedName>
        <fullName evidence="9">Membrane protein</fullName>
    </submittedName>
</protein>
<keyword evidence="3" id="KW-1003">Cell membrane</keyword>
<reference evidence="10" key="1">
    <citation type="submission" date="2016-10" db="EMBL/GenBank/DDBJ databases">
        <authorList>
            <person name="Varghese N."/>
            <person name="Submissions S."/>
        </authorList>
    </citation>
    <scope>NUCLEOTIDE SEQUENCE [LARGE SCALE GENOMIC DNA]</scope>
    <source>
        <strain evidence="10">IBRC-M 10403</strain>
    </source>
</reference>
<dbReference type="GO" id="GO:0005886">
    <property type="term" value="C:plasma membrane"/>
    <property type="evidence" value="ECO:0007669"/>
    <property type="project" value="UniProtKB-SubCell"/>
</dbReference>
<evidence type="ECO:0000313" key="9">
    <source>
        <dbReference type="EMBL" id="SDD76275.1"/>
    </source>
</evidence>
<dbReference type="InterPro" id="IPR038468">
    <property type="entry name" value="MmpS_C"/>
</dbReference>
<name>A0A1G6XG21_9PSEU</name>
<dbReference type="Gene3D" id="2.60.40.2880">
    <property type="entry name" value="MmpS1-5, C-terminal soluble domain"/>
    <property type="match status" value="1"/>
</dbReference>
<accession>A0A1G6XG21</accession>
<keyword evidence="4 8" id="KW-0812">Transmembrane</keyword>
<dbReference type="RefSeq" id="WP_228771953.1">
    <property type="nucleotide sequence ID" value="NZ_FMZZ01000017.1"/>
</dbReference>
<evidence type="ECO:0000256" key="2">
    <source>
        <dbReference type="ARBA" id="ARBA00007531"/>
    </source>
</evidence>
<dbReference type="Pfam" id="PF05423">
    <property type="entry name" value="Mycobact_memb"/>
    <property type="match status" value="1"/>
</dbReference>
<evidence type="ECO:0000256" key="7">
    <source>
        <dbReference type="SAM" id="MobiDB-lite"/>
    </source>
</evidence>
<feature type="transmembrane region" description="Helical" evidence="8">
    <location>
        <begin position="55"/>
        <end position="78"/>
    </location>
</feature>
<organism evidence="9 10">
    <name type="scientific">Actinokineospora iranica</name>
    <dbReference type="NCBI Taxonomy" id="1271860"/>
    <lineage>
        <taxon>Bacteria</taxon>
        <taxon>Bacillati</taxon>
        <taxon>Actinomycetota</taxon>
        <taxon>Actinomycetes</taxon>
        <taxon>Pseudonocardiales</taxon>
        <taxon>Pseudonocardiaceae</taxon>
        <taxon>Actinokineospora</taxon>
    </lineage>
</organism>
<sequence>MSETPSTVTTDVIDDPAGKVADSAPDTDAAVESPESETDSTPPVSQGRKFAERTWWLPWLLGIAALAAAVLVITQAFGGDPTPEEQIQERRSVLPSSTHTVVYEVNGTGKSPEIRYVVDGSAGTETVEGVDLPWRKEVTMTVGPGIGIAQLLAANGDGESVSCAVSVDGQVVNQGVSPGQYTNVACSAVIRPNPAK</sequence>
<comment type="similarity">
    <text evidence="2">Belongs to the MmpS family.</text>
</comment>
<proteinExistence type="inferred from homology"/>
<feature type="compositionally biased region" description="Polar residues" evidence="7">
    <location>
        <begin position="1"/>
        <end position="10"/>
    </location>
</feature>
<keyword evidence="10" id="KW-1185">Reference proteome</keyword>
<evidence type="ECO:0000256" key="5">
    <source>
        <dbReference type="ARBA" id="ARBA00022989"/>
    </source>
</evidence>
<evidence type="ECO:0000256" key="1">
    <source>
        <dbReference type="ARBA" id="ARBA00004236"/>
    </source>
</evidence>
<comment type="subcellular location">
    <subcellularLocation>
        <location evidence="1">Cell membrane</location>
    </subcellularLocation>
</comment>
<keyword evidence="5 8" id="KW-1133">Transmembrane helix</keyword>
<keyword evidence="6 8" id="KW-0472">Membrane</keyword>
<dbReference type="EMBL" id="FMZZ01000017">
    <property type="protein sequence ID" value="SDD76275.1"/>
    <property type="molecule type" value="Genomic_DNA"/>
</dbReference>
<evidence type="ECO:0000256" key="4">
    <source>
        <dbReference type="ARBA" id="ARBA00022692"/>
    </source>
</evidence>
<evidence type="ECO:0000313" key="10">
    <source>
        <dbReference type="Proteomes" id="UP000199501"/>
    </source>
</evidence>